<dbReference type="AlphaFoldDB" id="E1JWZ4"/>
<keyword evidence="1" id="KW-1133">Transmembrane helix</keyword>
<dbReference type="RefSeq" id="WP_005993712.1">
    <property type="nucleotide sequence ID" value="NZ_AECZ01000012.1"/>
</dbReference>
<dbReference type="eggNOG" id="ENOG5033I5Z">
    <property type="taxonomic scope" value="Bacteria"/>
</dbReference>
<accession>E1JWZ4</accession>
<evidence type="ECO:0000313" key="3">
    <source>
        <dbReference type="Proteomes" id="UP000006250"/>
    </source>
</evidence>
<comment type="caution">
    <text evidence="2">The sequence shown here is derived from an EMBL/GenBank/DDBJ whole genome shotgun (WGS) entry which is preliminary data.</text>
</comment>
<organism evidence="2 3">
    <name type="scientific">Solidesulfovibrio fructosivorans JJ]</name>
    <dbReference type="NCBI Taxonomy" id="596151"/>
    <lineage>
        <taxon>Bacteria</taxon>
        <taxon>Pseudomonadati</taxon>
        <taxon>Thermodesulfobacteriota</taxon>
        <taxon>Desulfovibrionia</taxon>
        <taxon>Desulfovibrionales</taxon>
        <taxon>Desulfovibrionaceae</taxon>
        <taxon>Solidesulfovibrio</taxon>
    </lineage>
</organism>
<feature type="transmembrane region" description="Helical" evidence="1">
    <location>
        <begin position="47"/>
        <end position="67"/>
    </location>
</feature>
<reference evidence="2 3" key="1">
    <citation type="submission" date="2010-08" db="EMBL/GenBank/DDBJ databases">
        <title>The draft genome of Desulfovibrio fructosovorans JJ.</title>
        <authorList>
            <consortium name="US DOE Joint Genome Institute (JGI-PGF)"/>
            <person name="Lucas S."/>
            <person name="Copeland A."/>
            <person name="Lapidus A."/>
            <person name="Cheng J.-F."/>
            <person name="Bruce D."/>
            <person name="Goodwin L."/>
            <person name="Pitluck S."/>
            <person name="Land M.L."/>
            <person name="Hauser L."/>
            <person name="Chang Y.-J."/>
            <person name="Jeffries C."/>
            <person name="Wall J.D."/>
            <person name="Stahl D.A."/>
            <person name="Arkin A.P."/>
            <person name="Dehal P."/>
            <person name="Stolyar S.M."/>
            <person name="Hazen T.C."/>
            <person name="Woyke T.J."/>
        </authorList>
    </citation>
    <scope>NUCLEOTIDE SEQUENCE [LARGE SCALE GENOMIC DNA]</scope>
    <source>
        <strain evidence="2 3">JJ</strain>
    </source>
</reference>
<sequence>MPPTKSSDDITRRRGQAKLGMAVSLGALVATGLASGMRGSWTPGARTLHVCAGVALVGFSYWHVTLYEQNARMRRGHIA</sequence>
<dbReference type="EMBL" id="AECZ01000012">
    <property type="protein sequence ID" value="EFL51198.1"/>
    <property type="molecule type" value="Genomic_DNA"/>
</dbReference>
<keyword evidence="1" id="KW-0812">Transmembrane</keyword>
<keyword evidence="3" id="KW-1185">Reference proteome</keyword>
<evidence type="ECO:0000313" key="2">
    <source>
        <dbReference type="EMBL" id="EFL51198.1"/>
    </source>
</evidence>
<protein>
    <submittedName>
        <fullName evidence="2">Uncharacterized protein</fullName>
    </submittedName>
</protein>
<gene>
    <name evidence="2" type="ORF">DesfrDRAFT_2143</name>
</gene>
<feature type="transmembrane region" description="Helical" evidence="1">
    <location>
        <begin position="21"/>
        <end position="41"/>
    </location>
</feature>
<dbReference type="STRING" id="596151.DesfrDRAFT_2143"/>
<keyword evidence="1" id="KW-0472">Membrane</keyword>
<evidence type="ECO:0000256" key="1">
    <source>
        <dbReference type="SAM" id="Phobius"/>
    </source>
</evidence>
<dbReference type="Proteomes" id="UP000006250">
    <property type="component" value="Unassembled WGS sequence"/>
</dbReference>
<proteinExistence type="predicted"/>
<name>E1JWZ4_SOLFR</name>